<sequence>MVCSSSSNSSNSNGNGGSVWHLPPDRGTGTPDFTLQPAAPVERRHSLLLPLFTDQLLALPAPVSASASRPTSPVEGWWKQHHKRTASLPRRTAKIHTRRQSLHETLLDDDEDDEDEDDDVGQGLLPLSSSPSTSACSSPSTTPAPPACHHHTRTPSLHFASLFGLRSRAPAAPSSHRHTPTSTTSALTARFASPRRRACPSSPTEGTAPDSPCATRSRFPRAGVASLPQHLPALLVLAAIFILSTTAIVVALTTLPIHLPPSPNSTSFTNRLTHLTLADIKALTTSLKQYARTGTASQQQLQEQDVGELVAGPLGLGLAKLHVLLVLAALFTWKQAFTIPGSIIMNVIFGALYGTFWGTLYTSLLTAFGGMCCYLLCSPLSPLIASLPGLKRPLHAIRTALDPDAAAQAETQNGNSNGEDEMVEVGTGTRRSGVIPRSASRQRERGPLLSPSPSQHTTHESKASSSSSSSYLGNPQTYSYLLLLRLLPIIPYGITNIACSVLRTPLLPFVLTLALGSIPWNVLTCQVGELLDEVLSVALDVVATGGGEGAGAVQEGMGAISGVKAIVGQVFWKRETMARLGLVSLASVAPVLLGRLLQRKQRSSTTRVVVEEEPLLEMDNAAPAREGEVEVEVEVDAHGAWTSSVTAPLSPLIRPPPIAAPAPQHRPWWLDQEGSEDDLDLDLEEVGRGSGVRGGVGGGVSCFF</sequence>
<dbReference type="PANTHER" id="PTHR43220">
    <property type="match status" value="1"/>
</dbReference>
<evidence type="ECO:0000256" key="3">
    <source>
        <dbReference type="ARBA" id="ARBA00022729"/>
    </source>
</evidence>
<keyword evidence="2 7" id="KW-0812">Transmembrane</keyword>
<dbReference type="Pfam" id="PF09335">
    <property type="entry name" value="VTT_dom"/>
    <property type="match status" value="1"/>
</dbReference>
<comment type="subcellular location">
    <subcellularLocation>
        <location evidence="1">Membrane</location>
        <topology evidence="1">Multi-pass membrane protein</topology>
    </subcellularLocation>
</comment>
<feature type="region of interest" description="Disordered" evidence="6">
    <location>
        <begin position="63"/>
        <end position="153"/>
    </location>
</feature>
<feature type="transmembrane region" description="Helical" evidence="7">
    <location>
        <begin position="337"/>
        <end position="357"/>
    </location>
</feature>
<feature type="region of interest" description="Disordered" evidence="6">
    <location>
        <begin position="1"/>
        <end position="36"/>
    </location>
</feature>
<evidence type="ECO:0000256" key="6">
    <source>
        <dbReference type="SAM" id="MobiDB-lite"/>
    </source>
</evidence>
<evidence type="ECO:0000256" key="4">
    <source>
        <dbReference type="ARBA" id="ARBA00022989"/>
    </source>
</evidence>
<protein>
    <recommendedName>
        <fullName evidence="8">VTT domain-containing protein</fullName>
    </recommendedName>
</protein>
<gene>
    <name evidence="9" type="ORF">A4X03_0g6036</name>
</gene>
<comment type="caution">
    <text evidence="9">The sequence shown here is derived from an EMBL/GenBank/DDBJ whole genome shotgun (WGS) entry which is preliminary data.</text>
</comment>
<keyword evidence="3" id="KW-0732">Signal</keyword>
<feature type="transmembrane region" description="Helical" evidence="7">
    <location>
        <begin position="231"/>
        <end position="255"/>
    </location>
</feature>
<evidence type="ECO:0000256" key="2">
    <source>
        <dbReference type="ARBA" id="ARBA00022692"/>
    </source>
</evidence>
<feature type="compositionally biased region" description="Basic residues" evidence="6">
    <location>
        <begin position="79"/>
        <end position="100"/>
    </location>
</feature>
<dbReference type="GO" id="GO:0016020">
    <property type="term" value="C:membrane"/>
    <property type="evidence" value="ECO:0007669"/>
    <property type="project" value="UniProtKB-SubCell"/>
</dbReference>
<feature type="compositionally biased region" description="Low complexity" evidence="6">
    <location>
        <begin position="63"/>
        <end position="73"/>
    </location>
</feature>
<name>A0A177V7W5_9BASI</name>
<reference evidence="9" key="2">
    <citation type="journal article" date="2019" name="IMA Fungus">
        <title>Genome sequencing and comparison of five Tilletia species to identify candidate genes for the detection of regulated species infecting wheat.</title>
        <authorList>
            <person name="Nguyen H.D.T."/>
            <person name="Sultana T."/>
            <person name="Kesanakurti P."/>
            <person name="Hambleton S."/>
        </authorList>
    </citation>
    <scope>NUCLEOTIDE SEQUENCE</scope>
    <source>
        <strain evidence="9">DAOMC 238032</strain>
    </source>
</reference>
<feature type="transmembrane region" description="Helical" evidence="7">
    <location>
        <begin position="309"/>
        <end position="331"/>
    </location>
</feature>
<feature type="compositionally biased region" description="Low complexity" evidence="6">
    <location>
        <begin position="124"/>
        <end position="141"/>
    </location>
</feature>
<proteinExistence type="predicted"/>
<dbReference type="AlphaFoldDB" id="A0A177V7W5"/>
<accession>A0A177V7W5</accession>
<keyword evidence="4 7" id="KW-1133">Transmembrane helix</keyword>
<dbReference type="PANTHER" id="PTHR43220:SF21">
    <property type="entry name" value="TRANSMEMBRANE PROTEIN 41A"/>
    <property type="match status" value="1"/>
</dbReference>
<organism evidence="9 10">
    <name type="scientific">Tilletia caries</name>
    <name type="common">wheat bunt fungus</name>
    <dbReference type="NCBI Taxonomy" id="13290"/>
    <lineage>
        <taxon>Eukaryota</taxon>
        <taxon>Fungi</taxon>
        <taxon>Dikarya</taxon>
        <taxon>Basidiomycota</taxon>
        <taxon>Ustilaginomycotina</taxon>
        <taxon>Exobasidiomycetes</taxon>
        <taxon>Tilletiales</taxon>
        <taxon>Tilletiaceae</taxon>
        <taxon>Tilletia</taxon>
    </lineage>
</organism>
<dbReference type="InterPro" id="IPR045014">
    <property type="entry name" value="TM41A/B"/>
</dbReference>
<dbReference type="InterPro" id="IPR032816">
    <property type="entry name" value="VTT_dom"/>
</dbReference>
<feature type="compositionally biased region" description="Acidic residues" evidence="6">
    <location>
        <begin position="107"/>
        <end position="120"/>
    </location>
</feature>
<feature type="domain" description="VTT" evidence="8">
    <location>
        <begin position="473"/>
        <end position="529"/>
    </location>
</feature>
<evidence type="ECO:0000313" key="10">
    <source>
        <dbReference type="Proteomes" id="UP000077671"/>
    </source>
</evidence>
<keyword evidence="5 7" id="KW-0472">Membrane</keyword>
<reference evidence="9" key="1">
    <citation type="submission" date="2016-04" db="EMBL/GenBank/DDBJ databases">
        <authorList>
            <person name="Nguyen H.D."/>
            <person name="Kesanakurti P."/>
            <person name="Cullis J."/>
            <person name="Levesque C.A."/>
            <person name="Hambleton S."/>
        </authorList>
    </citation>
    <scope>NUCLEOTIDE SEQUENCE</scope>
    <source>
        <strain evidence="9">DAOMC 238032</strain>
    </source>
</reference>
<evidence type="ECO:0000313" key="9">
    <source>
        <dbReference type="EMBL" id="KAE8252931.1"/>
    </source>
</evidence>
<evidence type="ECO:0000256" key="5">
    <source>
        <dbReference type="ARBA" id="ARBA00023136"/>
    </source>
</evidence>
<evidence type="ECO:0000256" key="7">
    <source>
        <dbReference type="SAM" id="Phobius"/>
    </source>
</evidence>
<feature type="compositionally biased region" description="Low complexity" evidence="6">
    <location>
        <begin position="1"/>
        <end position="13"/>
    </location>
</feature>
<feature type="region of interest" description="Disordered" evidence="6">
    <location>
        <begin position="408"/>
        <end position="471"/>
    </location>
</feature>
<evidence type="ECO:0000256" key="1">
    <source>
        <dbReference type="ARBA" id="ARBA00004141"/>
    </source>
</evidence>
<dbReference type="EMBL" id="LWDD02001070">
    <property type="protein sequence ID" value="KAE8252931.1"/>
    <property type="molecule type" value="Genomic_DNA"/>
</dbReference>
<feature type="region of interest" description="Disordered" evidence="6">
    <location>
        <begin position="169"/>
        <end position="214"/>
    </location>
</feature>
<dbReference type="Proteomes" id="UP000077671">
    <property type="component" value="Unassembled WGS sequence"/>
</dbReference>
<evidence type="ECO:0000259" key="8">
    <source>
        <dbReference type="Pfam" id="PF09335"/>
    </source>
</evidence>